<gene>
    <name evidence="1" type="ORF">METZ01_LOCUS83655</name>
</gene>
<sequence length="78" mass="8100">MGAAVMVLGVGSCAPEVEVPIDVATEGRTPIVVASLGPQVGEQVPAFSLPDQNGQVRTLESVLGRNGAMLLFHRSADW</sequence>
<proteinExistence type="predicted"/>
<dbReference type="SUPFAM" id="SSF52833">
    <property type="entry name" value="Thioredoxin-like"/>
    <property type="match status" value="1"/>
</dbReference>
<accession>A0A381UST6</accession>
<evidence type="ECO:0008006" key="2">
    <source>
        <dbReference type="Google" id="ProtNLM"/>
    </source>
</evidence>
<dbReference type="EMBL" id="UINC01006988">
    <property type="protein sequence ID" value="SVA30801.1"/>
    <property type="molecule type" value="Genomic_DNA"/>
</dbReference>
<dbReference type="InterPro" id="IPR036249">
    <property type="entry name" value="Thioredoxin-like_sf"/>
</dbReference>
<dbReference type="Gene3D" id="3.40.30.10">
    <property type="entry name" value="Glutaredoxin"/>
    <property type="match status" value="1"/>
</dbReference>
<evidence type="ECO:0000313" key="1">
    <source>
        <dbReference type="EMBL" id="SVA30801.1"/>
    </source>
</evidence>
<name>A0A381UST6_9ZZZZ</name>
<reference evidence="1" key="1">
    <citation type="submission" date="2018-05" db="EMBL/GenBank/DDBJ databases">
        <authorList>
            <person name="Lanie J.A."/>
            <person name="Ng W.-L."/>
            <person name="Kazmierczak K.M."/>
            <person name="Andrzejewski T.M."/>
            <person name="Davidsen T.M."/>
            <person name="Wayne K.J."/>
            <person name="Tettelin H."/>
            <person name="Glass J.I."/>
            <person name="Rusch D."/>
            <person name="Podicherti R."/>
            <person name="Tsui H.-C.T."/>
            <person name="Winkler M.E."/>
        </authorList>
    </citation>
    <scope>NUCLEOTIDE SEQUENCE</scope>
</reference>
<organism evidence="1">
    <name type="scientific">marine metagenome</name>
    <dbReference type="NCBI Taxonomy" id="408172"/>
    <lineage>
        <taxon>unclassified sequences</taxon>
        <taxon>metagenomes</taxon>
        <taxon>ecological metagenomes</taxon>
    </lineage>
</organism>
<protein>
    <recommendedName>
        <fullName evidence="2">Alkyl hydroperoxide reductase subunit C/ Thiol specific antioxidant domain-containing protein</fullName>
    </recommendedName>
</protein>
<dbReference type="AlphaFoldDB" id="A0A381UST6"/>